<evidence type="ECO:0000256" key="1">
    <source>
        <dbReference type="SAM" id="MobiDB-lite"/>
    </source>
</evidence>
<sequence>MPRLDDPPRDAREVARARASPMHVHVERSLRCNFVPPQVSSPGRAYAVKNV</sequence>
<organism evidence="2 3">
    <name type="scientific">Cardiocondyla obscurior</name>
    <dbReference type="NCBI Taxonomy" id="286306"/>
    <lineage>
        <taxon>Eukaryota</taxon>
        <taxon>Metazoa</taxon>
        <taxon>Ecdysozoa</taxon>
        <taxon>Arthropoda</taxon>
        <taxon>Hexapoda</taxon>
        <taxon>Insecta</taxon>
        <taxon>Pterygota</taxon>
        <taxon>Neoptera</taxon>
        <taxon>Endopterygota</taxon>
        <taxon>Hymenoptera</taxon>
        <taxon>Apocrita</taxon>
        <taxon>Aculeata</taxon>
        <taxon>Formicoidea</taxon>
        <taxon>Formicidae</taxon>
        <taxon>Myrmicinae</taxon>
        <taxon>Cardiocondyla</taxon>
    </lineage>
</organism>
<evidence type="ECO:0000313" key="3">
    <source>
        <dbReference type="Proteomes" id="UP001430953"/>
    </source>
</evidence>
<feature type="region of interest" description="Disordered" evidence="1">
    <location>
        <begin position="1"/>
        <end position="20"/>
    </location>
</feature>
<proteinExistence type="predicted"/>
<comment type="caution">
    <text evidence="2">The sequence shown here is derived from an EMBL/GenBank/DDBJ whole genome shotgun (WGS) entry which is preliminary data.</text>
</comment>
<keyword evidence="3" id="KW-1185">Reference proteome</keyword>
<gene>
    <name evidence="2" type="ORF">PUN28_005828</name>
</gene>
<evidence type="ECO:0000313" key="2">
    <source>
        <dbReference type="EMBL" id="KAL0123584.1"/>
    </source>
</evidence>
<name>A0AAW2G9F4_9HYME</name>
<reference evidence="2 3" key="1">
    <citation type="submission" date="2023-03" db="EMBL/GenBank/DDBJ databases">
        <title>High recombination rates correlate with genetic variation in Cardiocondyla obscurior ants.</title>
        <authorList>
            <person name="Errbii M."/>
        </authorList>
    </citation>
    <scope>NUCLEOTIDE SEQUENCE [LARGE SCALE GENOMIC DNA]</scope>
    <source>
        <strain evidence="2">Alpha-2009</strain>
        <tissue evidence="2">Whole body</tissue>
    </source>
</reference>
<accession>A0AAW2G9F4</accession>
<dbReference type="AlphaFoldDB" id="A0AAW2G9F4"/>
<dbReference type="Proteomes" id="UP001430953">
    <property type="component" value="Unassembled WGS sequence"/>
</dbReference>
<dbReference type="EMBL" id="JADYXP020000005">
    <property type="protein sequence ID" value="KAL0123584.1"/>
    <property type="molecule type" value="Genomic_DNA"/>
</dbReference>
<feature type="compositionally biased region" description="Basic and acidic residues" evidence="1">
    <location>
        <begin position="1"/>
        <end position="16"/>
    </location>
</feature>
<protein>
    <submittedName>
        <fullName evidence="2">Uncharacterized protein</fullName>
    </submittedName>
</protein>